<keyword evidence="2" id="KW-0460">Magnesium</keyword>
<dbReference type="InterPro" id="IPR029063">
    <property type="entry name" value="SAM-dependent_MTases_sf"/>
</dbReference>
<evidence type="ECO:0000256" key="2">
    <source>
        <dbReference type="ARBA" id="ARBA00022842"/>
    </source>
</evidence>
<evidence type="ECO:0000313" key="4">
    <source>
        <dbReference type="Proteomes" id="UP001347796"/>
    </source>
</evidence>
<evidence type="ECO:0000313" key="3">
    <source>
        <dbReference type="EMBL" id="KAK6184247.1"/>
    </source>
</evidence>
<dbReference type="Gene3D" id="3.40.50.150">
    <property type="entry name" value="Vaccinia Virus protein VP39"/>
    <property type="match status" value="1"/>
</dbReference>
<dbReference type="SUPFAM" id="SSF53335">
    <property type="entry name" value="S-adenosyl-L-methionine-dependent methyltransferases"/>
    <property type="match status" value="1"/>
</dbReference>
<evidence type="ECO:0000256" key="1">
    <source>
        <dbReference type="ARBA" id="ARBA00022723"/>
    </source>
</evidence>
<dbReference type="Gene3D" id="1.10.1200.270">
    <property type="entry name" value="Methyltransferase, alpha-helical capping domain"/>
    <property type="match status" value="1"/>
</dbReference>
<comment type="caution">
    <text evidence="3">The sequence shown here is derived from an EMBL/GenBank/DDBJ whole genome shotgun (WGS) entry which is preliminary data.</text>
</comment>
<protein>
    <submittedName>
        <fullName evidence="3">Uncharacterized protein</fullName>
    </submittedName>
</protein>
<keyword evidence="1" id="KW-0479">Metal-binding</keyword>
<dbReference type="AlphaFoldDB" id="A0AAN8JSI3"/>
<dbReference type="InterPro" id="IPR005299">
    <property type="entry name" value="MeTrfase_7"/>
</dbReference>
<reference evidence="3 4" key="1">
    <citation type="submission" date="2024-01" db="EMBL/GenBank/DDBJ databases">
        <title>The genome of the rayed Mediterranean limpet Patella caerulea (Linnaeus, 1758).</title>
        <authorList>
            <person name="Anh-Thu Weber A."/>
            <person name="Halstead-Nussloch G."/>
        </authorList>
    </citation>
    <scope>NUCLEOTIDE SEQUENCE [LARGE SCALE GENOMIC DNA]</scope>
    <source>
        <strain evidence="3">AATW-2023a</strain>
        <tissue evidence="3">Whole specimen</tissue>
    </source>
</reference>
<dbReference type="Pfam" id="PF03492">
    <property type="entry name" value="Methyltransf_7"/>
    <property type="match status" value="1"/>
</dbReference>
<organism evidence="3 4">
    <name type="scientific">Patella caerulea</name>
    <name type="common">Rayed Mediterranean limpet</name>
    <dbReference type="NCBI Taxonomy" id="87958"/>
    <lineage>
        <taxon>Eukaryota</taxon>
        <taxon>Metazoa</taxon>
        <taxon>Spiralia</taxon>
        <taxon>Lophotrochozoa</taxon>
        <taxon>Mollusca</taxon>
        <taxon>Gastropoda</taxon>
        <taxon>Patellogastropoda</taxon>
        <taxon>Patelloidea</taxon>
        <taxon>Patellidae</taxon>
        <taxon>Patella</taxon>
    </lineage>
</organism>
<dbReference type="EMBL" id="JAZGQO010000006">
    <property type="protein sequence ID" value="KAK6184247.1"/>
    <property type="molecule type" value="Genomic_DNA"/>
</dbReference>
<accession>A0AAN8JSI3</accession>
<keyword evidence="4" id="KW-1185">Reference proteome</keyword>
<dbReference type="GO" id="GO:0046872">
    <property type="term" value="F:metal ion binding"/>
    <property type="evidence" value="ECO:0007669"/>
    <property type="project" value="UniProtKB-KW"/>
</dbReference>
<name>A0AAN8JSI3_PATCE</name>
<dbReference type="PANTHER" id="PTHR31009">
    <property type="entry name" value="S-ADENOSYL-L-METHIONINE:CARBOXYL METHYLTRANSFERASE FAMILY PROTEIN"/>
    <property type="match status" value="1"/>
</dbReference>
<dbReference type="InterPro" id="IPR042086">
    <property type="entry name" value="MeTrfase_capping"/>
</dbReference>
<dbReference type="GO" id="GO:0008168">
    <property type="term" value="F:methyltransferase activity"/>
    <property type="evidence" value="ECO:0007669"/>
    <property type="project" value="InterPro"/>
</dbReference>
<proteinExistence type="predicted"/>
<sequence length="378" mass="43194">MSRWSSYNVMNPGGQGTSYGDVQMRNKAFCDNSKDQILKIVENLVTKPHLENEPFTIADYGAADGSISMALMTDIIGTVRSKCGKNKEIHVMYEDLPQNDFNSLFKRIHGIIPNPRSYLQDHENVYVTSTGTNFYKQCFPSNSVDLALSFTATHWLSKPVYVYDHVYAYFTQNKDEYNAMAKQAADDWVLFLKNRTKELKPGGWGVFSAAGSKDATPEEPACVAFHDELIAMGTSWKDLFDQGIITKAELQRGTIAVCSRSPRELEEPIRDSVELKTMGLKLHEIRLDAIPCSFVSEWRQKLEQGIDDREGFARGITKYFKTPTYNTFYTALSSDRSEEQKLQICELFYKGMEERLLSKHPEDLTPYYYYASTYVQKE</sequence>
<dbReference type="Proteomes" id="UP001347796">
    <property type="component" value="Unassembled WGS sequence"/>
</dbReference>
<gene>
    <name evidence="3" type="ORF">SNE40_006753</name>
</gene>